<keyword evidence="2" id="KW-1003">Cell membrane</keyword>
<evidence type="ECO:0008006" key="12">
    <source>
        <dbReference type="Google" id="ProtNLM"/>
    </source>
</evidence>
<dbReference type="PANTHER" id="PTHR32089">
    <property type="entry name" value="METHYL-ACCEPTING CHEMOTAXIS PROTEIN MCPB"/>
    <property type="match status" value="1"/>
</dbReference>
<dbReference type="SUPFAM" id="SSF58104">
    <property type="entry name" value="Methyl-accepting chemotaxis protein (MCP) signaling domain"/>
    <property type="match status" value="1"/>
</dbReference>
<feature type="transmembrane region" description="Helical" evidence="7">
    <location>
        <begin position="6"/>
        <end position="27"/>
    </location>
</feature>
<dbReference type="AlphaFoldDB" id="A0A317KY29"/>
<dbReference type="PANTHER" id="PTHR32089:SF112">
    <property type="entry name" value="LYSOZYME-LIKE PROTEIN-RELATED"/>
    <property type="match status" value="1"/>
</dbReference>
<dbReference type="SMART" id="SM00304">
    <property type="entry name" value="HAMP"/>
    <property type="match status" value="1"/>
</dbReference>
<dbReference type="CDD" id="cd11386">
    <property type="entry name" value="MCP_signal"/>
    <property type="match status" value="1"/>
</dbReference>
<keyword evidence="7" id="KW-1133">Transmembrane helix</keyword>
<evidence type="ECO:0000256" key="7">
    <source>
        <dbReference type="SAM" id="Phobius"/>
    </source>
</evidence>
<dbReference type="GO" id="GO:0007165">
    <property type="term" value="P:signal transduction"/>
    <property type="evidence" value="ECO:0007669"/>
    <property type="project" value="UniProtKB-KW"/>
</dbReference>
<comment type="subcellular location">
    <subcellularLocation>
        <location evidence="1">Cell membrane</location>
    </subcellularLocation>
</comment>
<evidence type="ECO:0000313" key="11">
    <source>
        <dbReference type="Proteomes" id="UP000245624"/>
    </source>
</evidence>
<dbReference type="RefSeq" id="WP_109984122.1">
    <property type="nucleotide sequence ID" value="NZ_JAJUIE010000014.1"/>
</dbReference>
<organism evidence="10 11">
    <name type="scientific">Gracilibacillus dipsosauri</name>
    <dbReference type="NCBI Taxonomy" id="178340"/>
    <lineage>
        <taxon>Bacteria</taxon>
        <taxon>Bacillati</taxon>
        <taxon>Bacillota</taxon>
        <taxon>Bacilli</taxon>
        <taxon>Bacillales</taxon>
        <taxon>Bacillaceae</taxon>
        <taxon>Gracilibacillus</taxon>
    </lineage>
</organism>
<feature type="domain" description="Methyl-accepting transducer" evidence="8">
    <location>
        <begin position="262"/>
        <end position="533"/>
    </location>
</feature>
<dbReference type="SMART" id="SM00283">
    <property type="entry name" value="MA"/>
    <property type="match status" value="1"/>
</dbReference>
<comment type="caution">
    <text evidence="10">The sequence shown here is derived from an EMBL/GenBank/DDBJ whole genome shotgun (WGS) entry which is preliminary data.</text>
</comment>
<feature type="transmembrane region" description="Helical" evidence="7">
    <location>
        <begin position="166"/>
        <end position="188"/>
    </location>
</feature>
<dbReference type="Gene3D" id="1.10.287.950">
    <property type="entry name" value="Methyl-accepting chemotaxis protein"/>
    <property type="match status" value="2"/>
</dbReference>
<dbReference type="Gene3D" id="6.10.340.10">
    <property type="match status" value="1"/>
</dbReference>
<dbReference type="EMBL" id="QGTD01000008">
    <property type="protein sequence ID" value="PWU68442.1"/>
    <property type="molecule type" value="Genomic_DNA"/>
</dbReference>
<evidence type="ECO:0000256" key="5">
    <source>
        <dbReference type="ARBA" id="ARBA00029447"/>
    </source>
</evidence>
<gene>
    <name evidence="10" type="ORF">DLJ74_08330</name>
</gene>
<dbReference type="GO" id="GO:0005886">
    <property type="term" value="C:plasma membrane"/>
    <property type="evidence" value="ECO:0007669"/>
    <property type="project" value="UniProtKB-SubCell"/>
</dbReference>
<accession>A0A317KY29</accession>
<keyword evidence="7" id="KW-0812">Transmembrane</keyword>
<dbReference type="InterPro" id="IPR004089">
    <property type="entry name" value="MCPsignal_dom"/>
</dbReference>
<evidence type="ECO:0000259" key="8">
    <source>
        <dbReference type="PROSITE" id="PS50111"/>
    </source>
</evidence>
<evidence type="ECO:0000259" key="9">
    <source>
        <dbReference type="PROSITE" id="PS50885"/>
    </source>
</evidence>
<dbReference type="OrthoDB" id="107771at2"/>
<keyword evidence="3 7" id="KW-0472">Membrane</keyword>
<dbReference type="Pfam" id="PF00015">
    <property type="entry name" value="MCPsignal"/>
    <property type="match status" value="1"/>
</dbReference>
<keyword evidence="11" id="KW-1185">Reference proteome</keyword>
<dbReference type="PROSITE" id="PS50885">
    <property type="entry name" value="HAMP"/>
    <property type="match status" value="1"/>
</dbReference>
<keyword evidence="4 6" id="KW-0807">Transducer</keyword>
<reference evidence="10 11" key="1">
    <citation type="submission" date="2018-05" db="EMBL/GenBank/DDBJ databases">
        <title>Genomic analysis of Gracilibacillus dipsosauri DD1 reveals novel features of a salt-tolerant amylase.</title>
        <authorList>
            <person name="Deutch C.E."/>
            <person name="Yang S."/>
        </authorList>
    </citation>
    <scope>NUCLEOTIDE SEQUENCE [LARGE SCALE GENOMIC DNA]</scope>
    <source>
        <strain evidence="10 11">DD1</strain>
    </source>
</reference>
<name>A0A317KY29_9BACI</name>
<sequence length="548" mass="60298">MKLKYQLGLIAFLPIISSTIIIGLIIVQMMNIQSSNSEKVEQLVNVEKVNSSILSVEQELMSFSLNRTDAAAESIQSKLESTKSYLNLLEQGSTKSEKDQLTLIDEKFQQLSEDVVLALEDKDSAEAKRQSIRTHGIQNDIHLLQLMVEENYQHAQIQLKSTIQSIILFAIISTIILLTGTIIFALIMSKRIVTPITKLTNVADKIAKGDLTSSIMKTKRKDEIGTLQNRFIQMKEDLLTLITNLIDTSQSVAASSEQLSANADETAYTTEQIAKTIQEISNDSHTQLVSVKEATENVTNISEDIDAISEGMGRVISSSEKAHQFSSDGLASVRSVNEQMEIINQNSEKTTSIMKSLESHATQINKIVDMITNIAEQTNLLALNAGIEAARAGEHGRGFAVVAEEVRKLAEESNQSAQQINHLIDLIQSTMQEAIESTTSSNQAVQKGSSLVMETNNAFDQITDSVASVQKRVHQVTNSLEQLISVRQKLIHSMEHVTNISEDTSVHSQEVASATEQQTATIQEVSAATRTLANMAQGLQENVSRFKI</sequence>
<evidence type="ECO:0000256" key="6">
    <source>
        <dbReference type="PROSITE-ProRule" id="PRU00284"/>
    </source>
</evidence>
<evidence type="ECO:0000313" key="10">
    <source>
        <dbReference type="EMBL" id="PWU68442.1"/>
    </source>
</evidence>
<dbReference type="Proteomes" id="UP000245624">
    <property type="component" value="Unassembled WGS sequence"/>
</dbReference>
<evidence type="ECO:0000256" key="3">
    <source>
        <dbReference type="ARBA" id="ARBA00023136"/>
    </source>
</evidence>
<dbReference type="Pfam" id="PF00672">
    <property type="entry name" value="HAMP"/>
    <property type="match status" value="1"/>
</dbReference>
<evidence type="ECO:0000256" key="2">
    <source>
        <dbReference type="ARBA" id="ARBA00022475"/>
    </source>
</evidence>
<dbReference type="PROSITE" id="PS50111">
    <property type="entry name" value="CHEMOTAXIS_TRANSDUC_2"/>
    <property type="match status" value="1"/>
</dbReference>
<comment type="similarity">
    <text evidence="5">Belongs to the methyl-accepting chemotaxis (MCP) protein family.</text>
</comment>
<proteinExistence type="inferred from homology"/>
<evidence type="ECO:0000256" key="1">
    <source>
        <dbReference type="ARBA" id="ARBA00004236"/>
    </source>
</evidence>
<dbReference type="CDD" id="cd06225">
    <property type="entry name" value="HAMP"/>
    <property type="match status" value="1"/>
</dbReference>
<dbReference type="InterPro" id="IPR003660">
    <property type="entry name" value="HAMP_dom"/>
</dbReference>
<feature type="domain" description="HAMP" evidence="9">
    <location>
        <begin position="190"/>
        <end position="243"/>
    </location>
</feature>
<evidence type="ECO:0000256" key="4">
    <source>
        <dbReference type="ARBA" id="ARBA00023224"/>
    </source>
</evidence>
<protein>
    <recommendedName>
        <fullName evidence="12">Methyl-accepting chemotaxis protein</fullName>
    </recommendedName>
</protein>